<feature type="binding site" evidence="11">
    <location>
        <position position="88"/>
    </location>
    <ligand>
        <name>Zn(2+)</name>
        <dbReference type="ChEBI" id="CHEBI:29105"/>
        <note>catalytic</note>
    </ligand>
</feature>
<dbReference type="EC" id="3.5.4.5" evidence="4 12"/>
<name>A0A482VXX6_ASBVE</name>
<sequence length="134" mass="14975">DSKIQHVLREAVEARNFAYCPYSKFQVGACLLCEDDSVYRGCNIENAAFTVGICAERAAFAKAIGEGKLKYKAIAVIGYQETSFTTPCGACRQFMSEFGNIEVYIAKPELDDVLQTDVNHLLPHQFEHSENHTF</sequence>
<evidence type="ECO:0000256" key="12">
    <source>
        <dbReference type="RuleBase" id="RU364006"/>
    </source>
</evidence>
<reference evidence="14 15" key="1">
    <citation type="submission" date="2017-03" db="EMBL/GenBank/DDBJ databases">
        <title>Genome of the blue death feigning beetle - Asbolus verrucosus.</title>
        <authorList>
            <person name="Rider S.D."/>
        </authorList>
    </citation>
    <scope>NUCLEOTIDE SEQUENCE [LARGE SCALE GENOMIC DNA]</scope>
    <source>
        <strain evidence="14">Butters</strain>
        <tissue evidence="14">Head and leg muscle</tissue>
    </source>
</reference>
<evidence type="ECO:0000256" key="9">
    <source>
        <dbReference type="ARBA" id="ARBA00049558"/>
    </source>
</evidence>
<feature type="binding site" evidence="11">
    <location>
        <position position="54"/>
    </location>
    <ligand>
        <name>Zn(2+)</name>
        <dbReference type="ChEBI" id="CHEBI:29105"/>
        <note>catalytic</note>
    </ligand>
</feature>
<dbReference type="GO" id="GO:0008270">
    <property type="term" value="F:zinc ion binding"/>
    <property type="evidence" value="ECO:0007669"/>
    <property type="project" value="UniProtKB-UniRule"/>
</dbReference>
<evidence type="ECO:0000256" key="7">
    <source>
        <dbReference type="ARBA" id="ARBA00022833"/>
    </source>
</evidence>
<keyword evidence="5 11" id="KW-0479">Metal-binding</keyword>
<organism evidence="14 15">
    <name type="scientific">Asbolus verrucosus</name>
    <name type="common">Desert ironclad beetle</name>
    <dbReference type="NCBI Taxonomy" id="1661398"/>
    <lineage>
        <taxon>Eukaryota</taxon>
        <taxon>Metazoa</taxon>
        <taxon>Ecdysozoa</taxon>
        <taxon>Arthropoda</taxon>
        <taxon>Hexapoda</taxon>
        <taxon>Insecta</taxon>
        <taxon>Pterygota</taxon>
        <taxon>Neoptera</taxon>
        <taxon>Endopterygota</taxon>
        <taxon>Coleoptera</taxon>
        <taxon>Polyphaga</taxon>
        <taxon>Cucujiformia</taxon>
        <taxon>Tenebrionidae</taxon>
        <taxon>Pimeliinae</taxon>
        <taxon>Asbolus</taxon>
    </lineage>
</organism>
<dbReference type="GO" id="GO:0005829">
    <property type="term" value="C:cytosol"/>
    <property type="evidence" value="ECO:0007669"/>
    <property type="project" value="TreeGrafter"/>
</dbReference>
<evidence type="ECO:0000256" key="5">
    <source>
        <dbReference type="ARBA" id="ARBA00022723"/>
    </source>
</evidence>
<dbReference type="SUPFAM" id="SSF53927">
    <property type="entry name" value="Cytidine deaminase-like"/>
    <property type="match status" value="1"/>
</dbReference>
<comment type="similarity">
    <text evidence="3 12">Belongs to the cytidine and deoxycytidylate deaminase family.</text>
</comment>
<keyword evidence="15" id="KW-1185">Reference proteome</keyword>
<dbReference type="OrthoDB" id="414540at2759"/>
<evidence type="ECO:0000256" key="4">
    <source>
        <dbReference type="ARBA" id="ARBA00012783"/>
    </source>
</evidence>
<dbReference type="InterPro" id="IPR006262">
    <property type="entry name" value="Cyt_deam_tetra"/>
</dbReference>
<dbReference type="InterPro" id="IPR050202">
    <property type="entry name" value="Cyt/Deoxycyt_deaminase"/>
</dbReference>
<comment type="caution">
    <text evidence="14">The sequence shown here is derived from an EMBL/GenBank/DDBJ whole genome shotgun (WGS) entry which is preliminary data.</text>
</comment>
<dbReference type="STRING" id="1661398.A0A482VXX6"/>
<evidence type="ECO:0000256" key="10">
    <source>
        <dbReference type="PIRSR" id="PIRSR606262-1"/>
    </source>
</evidence>
<comment type="catalytic activity">
    <reaction evidence="12">
        <text>2'-deoxycytidine + H2O + H(+) = 2'-deoxyuridine + NH4(+)</text>
        <dbReference type="Rhea" id="RHEA:13433"/>
        <dbReference type="ChEBI" id="CHEBI:15377"/>
        <dbReference type="ChEBI" id="CHEBI:15378"/>
        <dbReference type="ChEBI" id="CHEBI:15698"/>
        <dbReference type="ChEBI" id="CHEBI:16450"/>
        <dbReference type="ChEBI" id="CHEBI:28938"/>
        <dbReference type="EC" id="3.5.4.5"/>
    </reaction>
</comment>
<feature type="active site" description="Proton donor" evidence="10">
    <location>
        <position position="56"/>
    </location>
</feature>
<dbReference type="Gene3D" id="3.40.140.10">
    <property type="entry name" value="Cytidine Deaminase, domain 2"/>
    <property type="match status" value="1"/>
</dbReference>
<dbReference type="InterPro" id="IPR002125">
    <property type="entry name" value="CMP_dCMP_dom"/>
</dbReference>
<dbReference type="FunFam" id="3.40.140.10:FF:000008">
    <property type="entry name" value="Cytidine deaminase"/>
    <property type="match status" value="1"/>
</dbReference>
<dbReference type="GO" id="GO:0072527">
    <property type="term" value="P:pyrimidine-containing compound metabolic process"/>
    <property type="evidence" value="ECO:0007669"/>
    <property type="project" value="UniProtKB-ARBA"/>
</dbReference>
<dbReference type="PROSITE" id="PS51747">
    <property type="entry name" value="CYT_DCMP_DEAMINASES_2"/>
    <property type="match status" value="1"/>
</dbReference>
<evidence type="ECO:0000256" key="6">
    <source>
        <dbReference type="ARBA" id="ARBA00022801"/>
    </source>
</evidence>
<proteinExistence type="inferred from homology"/>
<evidence type="ECO:0000259" key="13">
    <source>
        <dbReference type="PROSITE" id="PS51747"/>
    </source>
</evidence>
<dbReference type="AlphaFoldDB" id="A0A482VXX6"/>
<dbReference type="PANTHER" id="PTHR11644:SF2">
    <property type="entry name" value="CYTIDINE DEAMINASE"/>
    <property type="match status" value="1"/>
</dbReference>
<dbReference type="PANTHER" id="PTHR11644">
    <property type="entry name" value="CYTIDINE DEAMINASE"/>
    <property type="match status" value="1"/>
</dbReference>
<accession>A0A482VXX6</accession>
<keyword evidence="7 11" id="KW-0862">Zinc</keyword>
<comment type="cofactor">
    <cofactor evidence="1 11 12">
        <name>Zn(2+)</name>
        <dbReference type="ChEBI" id="CHEBI:29105"/>
    </cofactor>
</comment>
<evidence type="ECO:0000256" key="3">
    <source>
        <dbReference type="ARBA" id="ARBA00006576"/>
    </source>
</evidence>
<comment type="catalytic activity">
    <reaction evidence="9 12">
        <text>cytidine + H2O + H(+) = uridine + NH4(+)</text>
        <dbReference type="Rhea" id="RHEA:16069"/>
        <dbReference type="ChEBI" id="CHEBI:15377"/>
        <dbReference type="ChEBI" id="CHEBI:15378"/>
        <dbReference type="ChEBI" id="CHEBI:16704"/>
        <dbReference type="ChEBI" id="CHEBI:17562"/>
        <dbReference type="ChEBI" id="CHEBI:28938"/>
        <dbReference type="EC" id="3.5.4.5"/>
    </reaction>
</comment>
<dbReference type="CDD" id="cd01283">
    <property type="entry name" value="cytidine_deaminase"/>
    <property type="match status" value="1"/>
</dbReference>
<gene>
    <name evidence="14" type="ORF">BDFB_000544</name>
</gene>
<dbReference type="Proteomes" id="UP000292052">
    <property type="component" value="Unassembled WGS sequence"/>
</dbReference>
<evidence type="ECO:0000256" key="1">
    <source>
        <dbReference type="ARBA" id="ARBA00001947"/>
    </source>
</evidence>
<comment type="function">
    <text evidence="2 12">This enzyme scavenges exogenous and endogenous cytidine and 2'-deoxycytidine for UMP synthesis.</text>
</comment>
<feature type="domain" description="CMP/dCMP-type deaminase" evidence="13">
    <location>
        <begin position="2"/>
        <end position="129"/>
    </location>
</feature>
<dbReference type="EMBL" id="QDEB01052710">
    <property type="protein sequence ID" value="RZC37433.1"/>
    <property type="molecule type" value="Genomic_DNA"/>
</dbReference>
<dbReference type="GO" id="GO:0004126">
    <property type="term" value="F:cytidine deaminase activity"/>
    <property type="evidence" value="ECO:0007669"/>
    <property type="project" value="UniProtKB-UniRule"/>
</dbReference>
<feature type="binding site" evidence="11">
    <location>
        <position position="91"/>
    </location>
    <ligand>
        <name>Zn(2+)</name>
        <dbReference type="ChEBI" id="CHEBI:29105"/>
        <note>catalytic</note>
    </ligand>
</feature>
<dbReference type="InterPro" id="IPR016193">
    <property type="entry name" value="Cytidine_deaminase-like"/>
</dbReference>
<dbReference type="GO" id="GO:0055086">
    <property type="term" value="P:nucleobase-containing small molecule metabolic process"/>
    <property type="evidence" value="ECO:0007669"/>
    <property type="project" value="UniProtKB-ARBA"/>
</dbReference>
<evidence type="ECO:0000313" key="14">
    <source>
        <dbReference type="EMBL" id="RZC37433.1"/>
    </source>
</evidence>
<evidence type="ECO:0000256" key="2">
    <source>
        <dbReference type="ARBA" id="ARBA00003949"/>
    </source>
</evidence>
<evidence type="ECO:0000256" key="11">
    <source>
        <dbReference type="PIRSR" id="PIRSR606262-3"/>
    </source>
</evidence>
<dbReference type="Pfam" id="PF00383">
    <property type="entry name" value="dCMP_cyt_deam_1"/>
    <property type="match status" value="1"/>
</dbReference>
<dbReference type="NCBIfam" id="NF004064">
    <property type="entry name" value="PRK05578.1"/>
    <property type="match status" value="1"/>
</dbReference>
<feature type="non-terminal residue" evidence="14">
    <location>
        <position position="1"/>
    </location>
</feature>
<protein>
    <recommendedName>
        <fullName evidence="4 12">Cytidine deaminase</fullName>
        <ecNumber evidence="4 12">3.5.4.5</ecNumber>
    </recommendedName>
    <alternativeName>
        <fullName evidence="8 12">Cytidine aminohydrolase</fullName>
    </alternativeName>
</protein>
<evidence type="ECO:0000313" key="15">
    <source>
        <dbReference type="Proteomes" id="UP000292052"/>
    </source>
</evidence>
<dbReference type="NCBIfam" id="TIGR01354">
    <property type="entry name" value="cyt_deam_tetra"/>
    <property type="match status" value="1"/>
</dbReference>
<keyword evidence="6 12" id="KW-0378">Hydrolase</keyword>
<evidence type="ECO:0000256" key="8">
    <source>
        <dbReference type="ARBA" id="ARBA00032005"/>
    </source>
</evidence>